<protein>
    <submittedName>
        <fullName evidence="1">Unannotated protein</fullName>
    </submittedName>
</protein>
<evidence type="ECO:0000313" key="1">
    <source>
        <dbReference type="EMBL" id="CAB4866465.1"/>
    </source>
</evidence>
<reference evidence="1" key="1">
    <citation type="submission" date="2020-05" db="EMBL/GenBank/DDBJ databases">
        <authorList>
            <person name="Chiriac C."/>
            <person name="Salcher M."/>
            <person name="Ghai R."/>
            <person name="Kavagutti S V."/>
        </authorList>
    </citation>
    <scope>NUCLEOTIDE SEQUENCE</scope>
</reference>
<sequence>MPMSEVRESIEIAAPPDAVWALALDPARLADWVTIHRSLGDVDPGPPRAGMRMDQTLTLRGAPFRVRWTLVVCEPPDRAEWHGLGPAGSRAQTSYELEPAGNGTRFSYINVFYTPLGLIGRMAQRAVAGHLPQNEARASLARLKALCETH</sequence>
<proteinExistence type="predicted"/>
<name>A0A6J7DC22_9ZZZZ</name>
<dbReference type="InterPro" id="IPR019587">
    <property type="entry name" value="Polyketide_cyclase/dehydratase"/>
</dbReference>
<organism evidence="1">
    <name type="scientific">freshwater metagenome</name>
    <dbReference type="NCBI Taxonomy" id="449393"/>
    <lineage>
        <taxon>unclassified sequences</taxon>
        <taxon>metagenomes</taxon>
        <taxon>ecological metagenomes</taxon>
    </lineage>
</organism>
<dbReference type="SUPFAM" id="SSF55961">
    <property type="entry name" value="Bet v1-like"/>
    <property type="match status" value="1"/>
</dbReference>
<dbReference type="AlphaFoldDB" id="A0A6J7DC22"/>
<dbReference type="EMBL" id="CAFBLQ010000039">
    <property type="protein sequence ID" value="CAB4866465.1"/>
    <property type="molecule type" value="Genomic_DNA"/>
</dbReference>
<dbReference type="Pfam" id="PF10604">
    <property type="entry name" value="Polyketide_cyc2"/>
    <property type="match status" value="1"/>
</dbReference>
<accession>A0A6J7DC22</accession>
<dbReference type="CDD" id="cd07812">
    <property type="entry name" value="SRPBCC"/>
    <property type="match status" value="1"/>
</dbReference>
<gene>
    <name evidence="1" type="ORF">UFOPK3423_00510</name>
</gene>
<dbReference type="Gene3D" id="3.30.530.20">
    <property type="match status" value="1"/>
</dbReference>
<dbReference type="InterPro" id="IPR023393">
    <property type="entry name" value="START-like_dom_sf"/>
</dbReference>